<keyword evidence="2" id="KW-0808">Transferase</keyword>
<feature type="transmembrane region" description="Helical" evidence="1">
    <location>
        <begin position="109"/>
        <end position="130"/>
    </location>
</feature>
<dbReference type="GO" id="GO:0016301">
    <property type="term" value="F:kinase activity"/>
    <property type="evidence" value="ECO:0007669"/>
    <property type="project" value="UniProtKB-KW"/>
</dbReference>
<dbReference type="PANTHER" id="PTHR39419:SF1">
    <property type="entry name" value="SLL0814 PROTEIN"/>
    <property type="match status" value="1"/>
</dbReference>
<dbReference type="PANTHER" id="PTHR39419">
    <property type="entry name" value="SLL0814 PROTEIN"/>
    <property type="match status" value="1"/>
</dbReference>
<feature type="transmembrane region" description="Helical" evidence="1">
    <location>
        <begin position="39"/>
        <end position="58"/>
    </location>
</feature>
<feature type="transmembrane region" description="Helical" evidence="1">
    <location>
        <begin position="12"/>
        <end position="33"/>
    </location>
</feature>
<keyword evidence="1" id="KW-0812">Transmembrane</keyword>
<keyword evidence="2" id="KW-0614">Plasmid</keyword>
<protein>
    <submittedName>
        <fullName evidence="2">Carotenoid biosynthesis protein</fullName>
    </submittedName>
</protein>
<feature type="transmembrane region" description="Helical" evidence="1">
    <location>
        <begin position="187"/>
        <end position="206"/>
    </location>
</feature>
<keyword evidence="1" id="KW-1133">Transmembrane helix</keyword>
<evidence type="ECO:0000313" key="2">
    <source>
        <dbReference type="EMBL" id="USQ15442.1"/>
    </source>
</evidence>
<dbReference type="Pfam" id="PF04240">
    <property type="entry name" value="Caroten_synth"/>
    <property type="match status" value="1"/>
</dbReference>
<dbReference type="EMBL" id="CP071528">
    <property type="protein sequence ID" value="USQ15442.1"/>
    <property type="molecule type" value="Genomic_DNA"/>
</dbReference>
<dbReference type="InterPro" id="IPR007354">
    <property type="entry name" value="CruF-like"/>
</dbReference>
<name>A0ABY4YE75_9GAMM</name>
<accession>A0ABY4YE75</accession>
<evidence type="ECO:0000313" key="3">
    <source>
        <dbReference type="Proteomes" id="UP001057474"/>
    </source>
</evidence>
<keyword evidence="1" id="KW-0472">Membrane</keyword>
<keyword evidence="3" id="KW-1185">Reference proteome</keyword>
<evidence type="ECO:0000256" key="1">
    <source>
        <dbReference type="SAM" id="Phobius"/>
    </source>
</evidence>
<feature type="transmembrane region" description="Helical" evidence="1">
    <location>
        <begin position="252"/>
        <end position="273"/>
    </location>
</feature>
<proteinExistence type="predicted"/>
<geneLocation type="plasmid" evidence="2 3">
    <name>pLlyPCM2298_1</name>
</geneLocation>
<keyword evidence="2" id="KW-0418">Kinase</keyword>
<dbReference type="RefSeq" id="WP_252582687.1">
    <property type="nucleotide sequence ID" value="NZ_CP071528.1"/>
</dbReference>
<reference evidence="2" key="1">
    <citation type="submission" date="2021-03" db="EMBL/GenBank/DDBJ databases">
        <title>Legionella lytica PCM 2298.</title>
        <authorList>
            <person name="Koper P."/>
        </authorList>
    </citation>
    <scope>NUCLEOTIDE SEQUENCE</scope>
    <source>
        <strain evidence="2">PCM 2298</strain>
        <plasmid evidence="2">pLlyPCM2298_1</plasmid>
    </source>
</reference>
<sequence>MTNHKGPDTQTGIIRWMVITIYLLATLFSAVWHGPVAELFLPIILILAIFTSACLHGAQRYGIKNVIIFFIITWLISHFFEAISIQTGFPFGYYYYDKLAGPRLFDVPLIIMFAYFGTGYASWILAHILLGQYASQLTGKRLFIVPLTAALIMVMWDVCMDPLASTVYSLWVWKDGGLYFGVPLQNYFGWFFVVYIIYQIFAIYIAKHDVRAMSKPLVLSSKNFWREAVAIYGIQGLTQLVDPFGAATHLEIYASMALITVFTMIFVVLLALLKINMSNLEVNTSHLSLICQR</sequence>
<feature type="transmembrane region" description="Helical" evidence="1">
    <location>
        <begin position="65"/>
        <end position="89"/>
    </location>
</feature>
<organism evidence="2 3">
    <name type="scientific">Legionella lytica</name>
    <dbReference type="NCBI Taxonomy" id="96232"/>
    <lineage>
        <taxon>Bacteria</taxon>
        <taxon>Pseudomonadati</taxon>
        <taxon>Pseudomonadota</taxon>
        <taxon>Gammaproteobacteria</taxon>
        <taxon>Legionellales</taxon>
        <taxon>Legionellaceae</taxon>
        <taxon>Legionella</taxon>
    </lineage>
</organism>
<feature type="transmembrane region" description="Helical" evidence="1">
    <location>
        <begin position="142"/>
        <end position="167"/>
    </location>
</feature>
<gene>
    <name evidence="2" type="ORF">J2N86_14460</name>
</gene>
<dbReference type="Proteomes" id="UP001057474">
    <property type="component" value="Plasmid pLlyPCM2298_1"/>
</dbReference>